<feature type="compositionally biased region" description="Polar residues" evidence="1">
    <location>
        <begin position="387"/>
        <end position="411"/>
    </location>
</feature>
<dbReference type="AlphaFoldDB" id="A0A812WUW6"/>
<evidence type="ECO:0000256" key="1">
    <source>
        <dbReference type="SAM" id="MobiDB-lite"/>
    </source>
</evidence>
<dbReference type="OrthoDB" id="2551793at2759"/>
<reference evidence="2" key="1">
    <citation type="submission" date="2021-02" db="EMBL/GenBank/DDBJ databases">
        <authorList>
            <person name="Dougan E. K."/>
            <person name="Rhodes N."/>
            <person name="Thang M."/>
            <person name="Chan C."/>
        </authorList>
    </citation>
    <scope>NUCLEOTIDE SEQUENCE</scope>
</reference>
<comment type="caution">
    <text evidence="2">The sequence shown here is derived from an EMBL/GenBank/DDBJ whole genome shotgun (WGS) entry which is preliminary data.</text>
</comment>
<keyword evidence="3" id="KW-1185">Reference proteome</keyword>
<accession>A0A812WUW6</accession>
<evidence type="ECO:0000313" key="2">
    <source>
        <dbReference type="EMBL" id="CAE7704707.1"/>
    </source>
</evidence>
<gene>
    <name evidence="2" type="primary">GIP</name>
    <name evidence="2" type="ORF">SNEC2469_LOCUS20308</name>
</gene>
<protein>
    <submittedName>
        <fullName evidence="2">GIP protein</fullName>
    </submittedName>
</protein>
<name>A0A812WUW6_9DINO</name>
<evidence type="ECO:0000313" key="3">
    <source>
        <dbReference type="Proteomes" id="UP000601435"/>
    </source>
</evidence>
<feature type="region of interest" description="Disordered" evidence="1">
    <location>
        <begin position="387"/>
        <end position="415"/>
    </location>
</feature>
<feature type="region of interest" description="Disordered" evidence="1">
    <location>
        <begin position="87"/>
        <end position="117"/>
    </location>
</feature>
<proteinExistence type="predicted"/>
<organism evidence="2 3">
    <name type="scientific">Symbiodinium necroappetens</name>
    <dbReference type="NCBI Taxonomy" id="1628268"/>
    <lineage>
        <taxon>Eukaryota</taxon>
        <taxon>Sar</taxon>
        <taxon>Alveolata</taxon>
        <taxon>Dinophyceae</taxon>
        <taxon>Suessiales</taxon>
        <taxon>Symbiodiniaceae</taxon>
        <taxon>Symbiodinium</taxon>
    </lineage>
</organism>
<dbReference type="EMBL" id="CAJNJA010035263">
    <property type="protein sequence ID" value="CAE7704707.1"/>
    <property type="molecule type" value="Genomic_DNA"/>
</dbReference>
<dbReference type="Proteomes" id="UP000601435">
    <property type="component" value="Unassembled WGS sequence"/>
</dbReference>
<feature type="compositionally biased region" description="Basic and acidic residues" evidence="1">
    <location>
        <begin position="94"/>
        <end position="106"/>
    </location>
</feature>
<sequence>MKIVACVTDENLRKLVEVLEDGSECIKGYVLFYVDDTLAVGPQEYVHGFYDWLGATWETSGREVVSKNSVVRFLGLELSLTEEGEWATDAIPENPDRSPELVKEAQQRPAPPPGDVQRRVTFLSGGKIHLRHCRALERTTLQDMGIFPDKCELRVDAAAAIAVANSGGSWRTRHLRLREHWLAELVESGECQLIHQPGLDQLADGLTKQLASERSWRLFEAWGFMKGPALRGIKKVNFFENEDVEVAPADPAAAATAHSTVATERSTAATADSTATTEHPTFATVVNGRTLSRCIQVVIGLGLVVGVFGDKDLHVYTGVDSDHELWIAVAVKMKMMKPDVKPGLSKPEGKELLGLLGLETRSVEQEARLAVLINKFQLQNSGGLGVPTTSTSRLSAPSAERVQTQKWSRGVQTDPEPAVSQGVIYPSAVGSSIRYIVQPWEGDLCVSPNGDRIHIRPDCHGLRHASRAIKKPMCQYCLNDWRNRPELTKPGSSGR</sequence>